<dbReference type="Gene3D" id="2.30.30.40">
    <property type="entry name" value="SH3 Domains"/>
    <property type="match status" value="1"/>
</dbReference>
<dbReference type="Pfam" id="PF01584">
    <property type="entry name" value="CheW"/>
    <property type="match status" value="1"/>
</dbReference>
<dbReference type="Proteomes" id="UP000741863">
    <property type="component" value="Unassembled WGS sequence"/>
</dbReference>
<name>A0ABS2P8L7_9BACL</name>
<dbReference type="Gene3D" id="2.40.50.180">
    <property type="entry name" value="CheA-289, Domain 4"/>
    <property type="match status" value="1"/>
</dbReference>
<dbReference type="PROSITE" id="PS50851">
    <property type="entry name" value="CHEW"/>
    <property type="match status" value="1"/>
</dbReference>
<keyword evidence="3" id="KW-1185">Reference proteome</keyword>
<accession>A0ABS2P8L7</accession>
<dbReference type="InterPro" id="IPR002545">
    <property type="entry name" value="CheW-lke_dom"/>
</dbReference>
<gene>
    <name evidence="2" type="ORF">JOD17_000741</name>
</gene>
<dbReference type="PANTHER" id="PTHR22617:SF23">
    <property type="entry name" value="CHEMOTAXIS PROTEIN CHEW"/>
    <property type="match status" value="1"/>
</dbReference>
<dbReference type="PANTHER" id="PTHR22617">
    <property type="entry name" value="CHEMOTAXIS SENSOR HISTIDINE KINASE-RELATED"/>
    <property type="match status" value="1"/>
</dbReference>
<evidence type="ECO:0000313" key="3">
    <source>
        <dbReference type="Proteomes" id="UP000741863"/>
    </source>
</evidence>
<feature type="domain" description="CheW-like" evidence="1">
    <location>
        <begin position="1"/>
        <end position="138"/>
    </location>
</feature>
<dbReference type="SMART" id="SM00260">
    <property type="entry name" value="CheW"/>
    <property type="match status" value="1"/>
</dbReference>
<protein>
    <submittedName>
        <fullName evidence="2">Purine-binding chemotaxis protein CheW</fullName>
    </submittedName>
</protein>
<dbReference type="RefSeq" id="WP_204695751.1">
    <property type="nucleotide sequence ID" value="NZ_JAFBEC010000002.1"/>
</dbReference>
<evidence type="ECO:0000259" key="1">
    <source>
        <dbReference type="PROSITE" id="PS50851"/>
    </source>
</evidence>
<dbReference type="InterPro" id="IPR039315">
    <property type="entry name" value="CheW"/>
</dbReference>
<organism evidence="2 3">
    <name type="scientific">Geomicrobium sediminis</name>
    <dbReference type="NCBI Taxonomy" id="1347788"/>
    <lineage>
        <taxon>Bacteria</taxon>
        <taxon>Bacillati</taxon>
        <taxon>Bacillota</taxon>
        <taxon>Bacilli</taxon>
        <taxon>Bacillales</taxon>
        <taxon>Geomicrobium</taxon>
    </lineage>
</organism>
<reference evidence="2 3" key="1">
    <citation type="submission" date="2021-01" db="EMBL/GenBank/DDBJ databases">
        <title>Genomic Encyclopedia of Type Strains, Phase IV (KMG-IV): sequencing the most valuable type-strain genomes for metagenomic binning, comparative biology and taxonomic classification.</title>
        <authorList>
            <person name="Goeker M."/>
        </authorList>
    </citation>
    <scope>NUCLEOTIDE SEQUENCE [LARGE SCALE GENOMIC DNA]</scope>
    <source>
        <strain evidence="2 3">DSM 25540</strain>
    </source>
</reference>
<comment type="caution">
    <text evidence="2">The sequence shown here is derived from an EMBL/GenBank/DDBJ whole genome shotgun (WGS) entry which is preliminary data.</text>
</comment>
<proteinExistence type="predicted"/>
<sequence length="138" mass="15892">MKLLQFIMGGEQYVVDVLAIHSVEKIQDITRVPNAPEGVIGVINVRGLMTTIVDVRGNQSEETNAYTKDTRIVLIEDQNDPLGFIVDQTSNVFTIEDQLYHQALEANEQEENRQYSCGVMYIHEQWYTIFDYQSLFRS</sequence>
<evidence type="ECO:0000313" key="2">
    <source>
        <dbReference type="EMBL" id="MBM7631649.1"/>
    </source>
</evidence>
<dbReference type="EMBL" id="JAFBEC010000002">
    <property type="protein sequence ID" value="MBM7631649.1"/>
    <property type="molecule type" value="Genomic_DNA"/>
</dbReference>
<dbReference type="InterPro" id="IPR036061">
    <property type="entry name" value="CheW-like_dom_sf"/>
</dbReference>
<dbReference type="SUPFAM" id="SSF50341">
    <property type="entry name" value="CheW-like"/>
    <property type="match status" value="1"/>
</dbReference>